<dbReference type="RefSeq" id="XP_022456611.1">
    <property type="nucleotide sequence ID" value="XM_022605110.1"/>
</dbReference>
<dbReference type="GO" id="GO:0046872">
    <property type="term" value="F:metal ion binding"/>
    <property type="evidence" value="ECO:0007669"/>
    <property type="project" value="UniProtKB-KW"/>
</dbReference>
<dbReference type="OrthoDB" id="10064708at2759"/>
<keyword evidence="10" id="KW-0963">Cytoplasm</keyword>
<reference evidence="12" key="1">
    <citation type="submission" date="2013-12" db="EMBL/GenBank/DDBJ databases">
        <authorList>
            <person name="Genoscope - CEA"/>
        </authorList>
    </citation>
    <scope>NUCLEOTIDE SEQUENCE</scope>
    <source>
        <strain evidence="12">CBS 1993</strain>
    </source>
</reference>
<evidence type="ECO:0000313" key="12">
    <source>
        <dbReference type="EMBL" id="CDK24594.1"/>
    </source>
</evidence>
<evidence type="ECO:0000256" key="7">
    <source>
        <dbReference type="ARBA" id="ARBA00022958"/>
    </source>
</evidence>
<evidence type="ECO:0000256" key="10">
    <source>
        <dbReference type="HAMAP-Rule" id="MF_03159"/>
    </source>
</evidence>
<reference evidence="12" key="2">
    <citation type="submission" date="2014-02" db="EMBL/GenBank/DDBJ databases">
        <title>Complete DNA sequence of /Kuraishia capsulata/ illustrates novel genomic features among budding yeasts (/Saccharomycotina/).</title>
        <authorList>
            <person name="Morales L."/>
            <person name="Noel B."/>
            <person name="Porcel B."/>
            <person name="Marcet-Houben M."/>
            <person name="Hullo M-F."/>
            <person name="Sacerdot C."/>
            <person name="Tekaia F."/>
            <person name="Leh-Louis V."/>
            <person name="Despons L."/>
            <person name="Khanna V."/>
            <person name="Aury J-M."/>
            <person name="Barbe V."/>
            <person name="Couloux A."/>
            <person name="Labadie K."/>
            <person name="Pelletier E."/>
            <person name="Souciet J-L."/>
            <person name="Boekhout T."/>
            <person name="Gabaldon T."/>
            <person name="Wincker P."/>
            <person name="Dujon B."/>
        </authorList>
    </citation>
    <scope>NUCLEOTIDE SEQUENCE</scope>
    <source>
        <strain evidence="12">CBS 1993</strain>
    </source>
</reference>
<dbReference type="Gene3D" id="3.40.50.10260">
    <property type="entry name" value="YjeF N-terminal domain"/>
    <property type="match status" value="1"/>
</dbReference>
<gene>
    <name evidence="12" type="ORF">KUCA_T00000560001</name>
</gene>
<dbReference type="InterPro" id="IPR036652">
    <property type="entry name" value="YjeF_N_dom_sf"/>
</dbReference>
<dbReference type="Proteomes" id="UP000019384">
    <property type="component" value="Unassembled WGS sequence"/>
</dbReference>
<feature type="binding site" evidence="10">
    <location>
        <position position="62"/>
    </location>
    <ligand>
        <name>K(+)</name>
        <dbReference type="ChEBI" id="CHEBI:29103"/>
    </ligand>
</feature>
<evidence type="ECO:0000256" key="2">
    <source>
        <dbReference type="ARBA" id="ARBA00000909"/>
    </source>
</evidence>
<keyword evidence="5 10" id="KW-0547">Nucleotide-binding</keyword>
<feature type="binding site" evidence="10">
    <location>
        <begin position="130"/>
        <end position="136"/>
    </location>
    <ligand>
        <name>(6S)-NADPHX</name>
        <dbReference type="ChEBI" id="CHEBI:64076"/>
    </ligand>
</feature>
<dbReference type="InterPro" id="IPR032976">
    <property type="entry name" value="YJEFN_prot_NAXE-like"/>
</dbReference>
<comment type="cofactor">
    <cofactor evidence="10">
        <name>K(+)</name>
        <dbReference type="ChEBI" id="CHEBI:29103"/>
    </cofactor>
    <text evidence="10">Binds 1 potassium ion per subunit.</text>
</comment>
<evidence type="ECO:0000256" key="6">
    <source>
        <dbReference type="ARBA" id="ARBA00022857"/>
    </source>
</evidence>
<feature type="binding site" evidence="10">
    <location>
        <position position="126"/>
    </location>
    <ligand>
        <name>K(+)</name>
        <dbReference type="ChEBI" id="CHEBI:29103"/>
    </ligand>
</feature>
<comment type="function">
    <text evidence="10">Catalyzes the epimerization of the S- and R-forms of NAD(P)HX, a damaged form of NAD(P)H that is a result of enzymatic or heat-dependent hydration. This is a prerequisite for the S-specific NAD(P)H-hydrate dehydratase to allow the repair of both epimers of NAD(P)HX.</text>
</comment>
<comment type="similarity">
    <text evidence="10">Belongs to the NnrE/AIBP family.</text>
</comment>
<dbReference type="GO" id="GO:0046496">
    <property type="term" value="P:nicotinamide nucleotide metabolic process"/>
    <property type="evidence" value="ECO:0007669"/>
    <property type="project" value="EnsemblFungi"/>
</dbReference>
<dbReference type="FunFam" id="3.40.50.10260:FF:000005">
    <property type="entry name" value="NAD(P)H-hydrate epimerase"/>
    <property type="match status" value="1"/>
</dbReference>
<evidence type="ECO:0000256" key="1">
    <source>
        <dbReference type="ARBA" id="ARBA00000013"/>
    </source>
</evidence>
<evidence type="ECO:0000259" key="11">
    <source>
        <dbReference type="PROSITE" id="PS51385"/>
    </source>
</evidence>
<keyword evidence="8 10" id="KW-0520">NAD</keyword>
<keyword evidence="7 10" id="KW-0630">Potassium</keyword>
<dbReference type="EMBL" id="HG793125">
    <property type="protein sequence ID" value="CDK24594.1"/>
    <property type="molecule type" value="Genomic_DNA"/>
</dbReference>
<dbReference type="GO" id="GO:0005739">
    <property type="term" value="C:mitochondrion"/>
    <property type="evidence" value="ECO:0007669"/>
    <property type="project" value="UniProtKB-SubCell"/>
</dbReference>
<dbReference type="SUPFAM" id="SSF64153">
    <property type="entry name" value="YjeF N-terminal domain-like"/>
    <property type="match status" value="1"/>
</dbReference>
<protein>
    <recommendedName>
        <fullName evidence="3 10">NAD(P)H-hydrate epimerase</fullName>
        <ecNumber evidence="3 10">5.1.99.6</ecNumber>
    </recommendedName>
    <alternativeName>
        <fullName evidence="10">NAD(P)HX epimerase</fullName>
    </alternativeName>
</protein>
<dbReference type="GeneID" id="34517999"/>
<feature type="binding site" evidence="10">
    <location>
        <begin position="61"/>
        <end position="65"/>
    </location>
    <ligand>
        <name>(6S)-NADPHX</name>
        <dbReference type="ChEBI" id="CHEBI:64076"/>
    </ligand>
</feature>
<dbReference type="PANTHER" id="PTHR13232:SF10">
    <property type="entry name" value="NAD(P)H-HYDRATE EPIMERASE"/>
    <property type="match status" value="1"/>
</dbReference>
<dbReference type="PROSITE" id="PS51385">
    <property type="entry name" value="YJEF_N"/>
    <property type="match status" value="1"/>
</dbReference>
<evidence type="ECO:0000256" key="3">
    <source>
        <dbReference type="ARBA" id="ARBA00012228"/>
    </source>
</evidence>
<name>W6MFJ7_9ASCO</name>
<dbReference type="PANTHER" id="PTHR13232">
    <property type="entry name" value="NAD(P)H-HYDRATE EPIMERASE"/>
    <property type="match status" value="1"/>
</dbReference>
<dbReference type="EC" id="5.1.99.6" evidence="3 10"/>
<evidence type="ECO:0000256" key="9">
    <source>
        <dbReference type="ARBA" id="ARBA00023235"/>
    </source>
</evidence>
<comment type="subcellular location">
    <subcellularLocation>
        <location evidence="10">Cytoplasm</location>
    </subcellularLocation>
    <subcellularLocation>
        <location evidence="10">Mitochondrion</location>
    </subcellularLocation>
</comment>
<evidence type="ECO:0000313" key="13">
    <source>
        <dbReference type="Proteomes" id="UP000019384"/>
    </source>
</evidence>
<keyword evidence="10" id="KW-0496">Mitochondrion</keyword>
<accession>W6MFJ7</accession>
<evidence type="ECO:0000256" key="4">
    <source>
        <dbReference type="ARBA" id="ARBA00022723"/>
    </source>
</evidence>
<organism evidence="12 13">
    <name type="scientific">Kuraishia capsulata CBS 1993</name>
    <dbReference type="NCBI Taxonomy" id="1382522"/>
    <lineage>
        <taxon>Eukaryota</taxon>
        <taxon>Fungi</taxon>
        <taxon>Dikarya</taxon>
        <taxon>Ascomycota</taxon>
        <taxon>Saccharomycotina</taxon>
        <taxon>Pichiomycetes</taxon>
        <taxon>Pichiales</taxon>
        <taxon>Pichiaceae</taxon>
        <taxon>Kuraishia</taxon>
    </lineage>
</organism>
<comment type="catalytic activity">
    <reaction evidence="1 10">
        <text>(6R)-NADHX = (6S)-NADHX</text>
        <dbReference type="Rhea" id="RHEA:32215"/>
        <dbReference type="ChEBI" id="CHEBI:64074"/>
        <dbReference type="ChEBI" id="CHEBI:64075"/>
        <dbReference type="EC" id="5.1.99.6"/>
    </reaction>
</comment>
<sequence length="234" mass="25558">MSYKILASTAAAALDKELMSTGGFSIFQLMELAGLSVAQAVYKCYPPETHPKVLVLAGPGNNGGDGLVAARHLKLFGYNPKVYYPKKSKGELFDGLQTQLKSFGVEFVGDGDEIRLEMQKTDQILDALFGFSFHPPIRAPFNEIVAIMSTTDKPVVSVDIPSGWDVDEGPTGEVENFLPEVLVSLTAPKPCAKLFKGRHFLGGRFVSDELAKKWDISIGKYEGVDQVVELERQT</sequence>
<comment type="caution">
    <text evidence="10">Lacks conserved residue(s) required for the propagation of feature annotation.</text>
</comment>
<dbReference type="HOGENOM" id="CLU_024853_3_0_1"/>
<dbReference type="GO" id="GO:0052856">
    <property type="term" value="F:NAD(P)HX epimerase activity"/>
    <property type="evidence" value="ECO:0007669"/>
    <property type="project" value="UniProtKB-UniRule"/>
</dbReference>
<dbReference type="STRING" id="1382522.W6MFJ7"/>
<comment type="catalytic activity">
    <reaction evidence="2 10">
        <text>(6R)-NADPHX = (6S)-NADPHX</text>
        <dbReference type="Rhea" id="RHEA:32227"/>
        <dbReference type="ChEBI" id="CHEBI:64076"/>
        <dbReference type="ChEBI" id="CHEBI:64077"/>
        <dbReference type="EC" id="5.1.99.6"/>
    </reaction>
</comment>
<evidence type="ECO:0000256" key="8">
    <source>
        <dbReference type="ARBA" id="ARBA00023027"/>
    </source>
</evidence>
<feature type="binding site" evidence="10">
    <location>
        <position position="159"/>
    </location>
    <ligand>
        <name>(6S)-NADPHX</name>
        <dbReference type="ChEBI" id="CHEBI:64076"/>
    </ligand>
</feature>
<dbReference type="HAMAP" id="MF_01966">
    <property type="entry name" value="NADHX_epimerase"/>
    <property type="match status" value="1"/>
</dbReference>
<dbReference type="GO" id="GO:0000166">
    <property type="term" value="F:nucleotide binding"/>
    <property type="evidence" value="ECO:0007669"/>
    <property type="project" value="UniProtKB-KW"/>
</dbReference>
<evidence type="ECO:0000256" key="5">
    <source>
        <dbReference type="ARBA" id="ARBA00022741"/>
    </source>
</evidence>
<dbReference type="NCBIfam" id="TIGR00197">
    <property type="entry name" value="yjeF_nterm"/>
    <property type="match status" value="1"/>
</dbReference>
<dbReference type="AlphaFoldDB" id="W6MFJ7"/>
<keyword evidence="9 10" id="KW-0413">Isomerase</keyword>
<feature type="domain" description="YjeF N-terminal" evidence="11">
    <location>
        <begin position="11"/>
        <end position="218"/>
    </location>
</feature>
<dbReference type="InterPro" id="IPR004443">
    <property type="entry name" value="YjeF_N_dom"/>
</dbReference>
<dbReference type="Pfam" id="PF03853">
    <property type="entry name" value="YjeF_N"/>
    <property type="match status" value="1"/>
</dbReference>
<keyword evidence="6" id="KW-0521">NADP</keyword>
<keyword evidence="13" id="KW-1185">Reference proteome</keyword>
<keyword evidence="4 10" id="KW-0479">Metal-binding</keyword>
<feature type="binding site" evidence="10">
    <location>
        <position position="162"/>
    </location>
    <ligand>
        <name>K(+)</name>
        <dbReference type="ChEBI" id="CHEBI:29103"/>
    </ligand>
</feature>
<proteinExistence type="inferred from homology"/>